<feature type="transmembrane region" description="Helical" evidence="6">
    <location>
        <begin position="811"/>
        <end position="831"/>
    </location>
</feature>
<feature type="transmembrane region" description="Helical" evidence="6">
    <location>
        <begin position="843"/>
        <end position="865"/>
    </location>
</feature>
<gene>
    <name evidence="9" type="ORF">QQ008_03165</name>
</gene>
<dbReference type="PANTHER" id="PTHR30572">
    <property type="entry name" value="MEMBRANE COMPONENT OF TRANSPORTER-RELATED"/>
    <property type="match status" value="1"/>
</dbReference>
<evidence type="ECO:0000313" key="9">
    <source>
        <dbReference type="EMBL" id="MDN5200336.1"/>
    </source>
</evidence>
<name>A0ABT8KHY4_9BACT</name>
<feature type="transmembrane region" description="Helical" evidence="6">
    <location>
        <begin position="508"/>
        <end position="528"/>
    </location>
</feature>
<feature type="transmembrane region" description="Helical" evidence="6">
    <location>
        <begin position="753"/>
        <end position="777"/>
    </location>
</feature>
<sequence>MHGLPDNTNPPKWADTLLELCCADRFLEEIQGDLHEWFHKTVERKSLRKAKLLYALNVLRSLKTFRLRSLQSFILFIIDRTMLQNYFKVAIRNVFNHKFFSLINLTGLTFGIASCLFIYFYVKNELSYDSFHQHKDNIYRVVQTNPKTGTKWRSAPTPLGPALHNEFPGIVMASMGEDPVFVELQGSKFYEPNFYWTDSTFFDVFSFPLKSGNPSKALAEPNCIVLTEKIAKKYFKDENPMGKVINVKIYDGDKILPMKITGIAEDPPPNSHIQFDILGSMISGLELYKQFENHWGFNWLKSYVLLESKNDVERIKSQIPDMIDKYLGEGFSEQKGLYFQPLKEVYLHSKDINNKDIKGSIEYVYIFSIVGIFILAIASINFVNLSTARLTVRGKEVGVRKTVGALKSDLIKQFLSESFLLALTSILLALILVVLLWPFFIELIEKEIALEILFSWENLTALLIILFITGILSGTYPAFILSAFKPINALKRATSLSKRGNTNLMRRLLVIFQFGISIFLIVGSLVIYSQLNYMIKSDLGFEKDQLISVPVEDRGLQKRIDILKDEMGKVQGVEKITASGESLPSFMNNTWSFSWDEASEEAKLGIDVVAVDSDYFETIGVKLKEGRNFNKSFHTDSARSFILNNAAVKRIGWASALEKEIQVGGRKRKVIGVVEDFHHFSLKHNVRSTAYFIAPPGNRVSNDNLIIKVSSNDMVKTIEGLSDVWDRFSTEQVFDFKFVDDAYDQTYKADQRFFMIFGFFSVIGILIACVGLFGMVVHMTEQRSREVSIRKVLGASFHSIVVLLSKEFTRLIAFAFLIAGPLAYISTDRWLQQYPHRIDVTIWIVLLAGLLAFLISWITIGFNTIKAAIANPVRYLRNE</sequence>
<protein>
    <submittedName>
        <fullName evidence="9">ABC transporter permease</fullName>
    </submittedName>
</protein>
<evidence type="ECO:0000259" key="8">
    <source>
        <dbReference type="Pfam" id="PF12704"/>
    </source>
</evidence>
<feature type="domain" description="MacB-like periplasmic core" evidence="8">
    <location>
        <begin position="101"/>
        <end position="320"/>
    </location>
</feature>
<dbReference type="InterPro" id="IPR025857">
    <property type="entry name" value="MacB_PCD"/>
</dbReference>
<dbReference type="InterPro" id="IPR050250">
    <property type="entry name" value="Macrolide_Exporter_MacB"/>
</dbReference>
<keyword evidence="5 6" id="KW-0472">Membrane</keyword>
<feature type="domain" description="ABC3 transporter permease C-terminal" evidence="7">
    <location>
        <begin position="369"/>
        <end position="482"/>
    </location>
</feature>
<evidence type="ECO:0000256" key="3">
    <source>
        <dbReference type="ARBA" id="ARBA00022692"/>
    </source>
</evidence>
<dbReference type="Pfam" id="PF12704">
    <property type="entry name" value="MacB_PCD"/>
    <property type="match status" value="2"/>
</dbReference>
<dbReference type="EMBL" id="JAUJEA010000001">
    <property type="protein sequence ID" value="MDN5200336.1"/>
    <property type="molecule type" value="Genomic_DNA"/>
</dbReference>
<dbReference type="InterPro" id="IPR047699">
    <property type="entry name" value="Permease_put_prefix"/>
</dbReference>
<keyword evidence="3 6" id="KW-0812">Transmembrane</keyword>
<evidence type="ECO:0000259" key="7">
    <source>
        <dbReference type="Pfam" id="PF02687"/>
    </source>
</evidence>
<evidence type="ECO:0000313" key="10">
    <source>
        <dbReference type="Proteomes" id="UP001172082"/>
    </source>
</evidence>
<keyword evidence="4 6" id="KW-1133">Transmembrane helix</keyword>
<feature type="transmembrane region" description="Helical" evidence="6">
    <location>
        <begin position="363"/>
        <end position="385"/>
    </location>
</feature>
<comment type="subcellular location">
    <subcellularLocation>
        <location evidence="1">Cell membrane</location>
        <topology evidence="1">Multi-pass membrane protein</topology>
    </subcellularLocation>
</comment>
<dbReference type="PANTHER" id="PTHR30572:SF18">
    <property type="entry name" value="ABC-TYPE MACROLIDE FAMILY EXPORT SYSTEM PERMEASE COMPONENT 2"/>
    <property type="match status" value="1"/>
</dbReference>
<organism evidence="9 10">
    <name type="scientific">Splendidivirga corallicola</name>
    <dbReference type="NCBI Taxonomy" id="3051826"/>
    <lineage>
        <taxon>Bacteria</taxon>
        <taxon>Pseudomonadati</taxon>
        <taxon>Bacteroidota</taxon>
        <taxon>Cytophagia</taxon>
        <taxon>Cytophagales</taxon>
        <taxon>Splendidivirgaceae</taxon>
        <taxon>Splendidivirga</taxon>
    </lineage>
</organism>
<proteinExistence type="predicted"/>
<reference evidence="9" key="1">
    <citation type="submission" date="2023-06" db="EMBL/GenBank/DDBJ databases">
        <title>Genomic of Parafulvivirga corallium.</title>
        <authorList>
            <person name="Wang G."/>
        </authorList>
    </citation>
    <scope>NUCLEOTIDE SEQUENCE</scope>
    <source>
        <strain evidence="9">BMA10</strain>
    </source>
</reference>
<dbReference type="InterPro" id="IPR003838">
    <property type="entry name" value="ABC3_permease_C"/>
</dbReference>
<evidence type="ECO:0000256" key="1">
    <source>
        <dbReference type="ARBA" id="ARBA00004651"/>
    </source>
</evidence>
<evidence type="ECO:0000256" key="6">
    <source>
        <dbReference type="SAM" id="Phobius"/>
    </source>
</evidence>
<keyword evidence="10" id="KW-1185">Reference proteome</keyword>
<evidence type="ECO:0000256" key="4">
    <source>
        <dbReference type="ARBA" id="ARBA00022989"/>
    </source>
</evidence>
<keyword evidence="2" id="KW-1003">Cell membrane</keyword>
<dbReference type="Proteomes" id="UP001172082">
    <property type="component" value="Unassembled WGS sequence"/>
</dbReference>
<feature type="transmembrane region" description="Helical" evidence="6">
    <location>
        <begin position="419"/>
        <end position="441"/>
    </location>
</feature>
<evidence type="ECO:0000256" key="2">
    <source>
        <dbReference type="ARBA" id="ARBA00022475"/>
    </source>
</evidence>
<feature type="transmembrane region" description="Helical" evidence="6">
    <location>
        <begin position="99"/>
        <end position="122"/>
    </location>
</feature>
<evidence type="ECO:0000256" key="5">
    <source>
        <dbReference type="ARBA" id="ARBA00023136"/>
    </source>
</evidence>
<dbReference type="Pfam" id="PF02687">
    <property type="entry name" value="FtsX"/>
    <property type="match status" value="2"/>
</dbReference>
<accession>A0ABT8KHY4</accession>
<feature type="domain" description="MacB-like periplasmic core" evidence="8">
    <location>
        <begin position="516"/>
        <end position="689"/>
    </location>
</feature>
<feature type="transmembrane region" description="Helical" evidence="6">
    <location>
        <begin position="461"/>
        <end position="487"/>
    </location>
</feature>
<dbReference type="RefSeq" id="WP_346750361.1">
    <property type="nucleotide sequence ID" value="NZ_JAUJEA010000001.1"/>
</dbReference>
<dbReference type="NCBIfam" id="NF038404">
    <property type="entry name" value="perm_prefix_2"/>
    <property type="match status" value="1"/>
</dbReference>
<feature type="domain" description="ABC3 transporter permease C-terminal" evidence="7">
    <location>
        <begin position="759"/>
        <end position="872"/>
    </location>
</feature>
<comment type="caution">
    <text evidence="9">The sequence shown here is derived from an EMBL/GenBank/DDBJ whole genome shotgun (WGS) entry which is preliminary data.</text>
</comment>